<organism evidence="1 2">
    <name type="scientific">Rhodopirellula halodulae</name>
    <dbReference type="NCBI Taxonomy" id="2894198"/>
    <lineage>
        <taxon>Bacteria</taxon>
        <taxon>Pseudomonadati</taxon>
        <taxon>Planctomycetota</taxon>
        <taxon>Planctomycetia</taxon>
        <taxon>Pirellulales</taxon>
        <taxon>Pirellulaceae</taxon>
        <taxon>Rhodopirellula</taxon>
    </lineage>
</organism>
<protein>
    <submittedName>
        <fullName evidence="1">Uncharacterized protein</fullName>
    </submittedName>
</protein>
<evidence type="ECO:0000313" key="1">
    <source>
        <dbReference type="EMBL" id="MCC9644326.1"/>
    </source>
</evidence>
<evidence type="ECO:0000313" key="2">
    <source>
        <dbReference type="Proteomes" id="UP001430306"/>
    </source>
</evidence>
<feature type="non-terminal residue" evidence="1">
    <location>
        <position position="1"/>
    </location>
</feature>
<reference evidence="1" key="1">
    <citation type="submission" date="2021-11" db="EMBL/GenBank/DDBJ databases">
        <title>Genome sequence.</title>
        <authorList>
            <person name="Sun Q."/>
        </authorList>
    </citation>
    <scope>NUCLEOTIDE SEQUENCE</scope>
    <source>
        <strain evidence="1">JC740</strain>
    </source>
</reference>
<dbReference type="RefSeq" id="WP_230275627.1">
    <property type="nucleotide sequence ID" value="NZ_JAJKFW010000027.1"/>
</dbReference>
<name>A0ABS8NL77_9BACT</name>
<comment type="caution">
    <text evidence="1">The sequence shown here is derived from an EMBL/GenBank/DDBJ whole genome shotgun (WGS) entry which is preliminary data.</text>
</comment>
<gene>
    <name evidence="1" type="ORF">LOC71_18770</name>
</gene>
<dbReference type="EMBL" id="JAJKFW010000027">
    <property type="protein sequence ID" value="MCC9644326.1"/>
    <property type="molecule type" value="Genomic_DNA"/>
</dbReference>
<proteinExistence type="predicted"/>
<dbReference type="Proteomes" id="UP001430306">
    <property type="component" value="Unassembled WGS sequence"/>
</dbReference>
<accession>A0ABS8NL77</accession>
<sequence>PLSDWKLTLAFLRFTLMFAPDYSQDDVARVGPIIESLLHSGRLTDNERDAVDLCCRAAADLAAIRHSEIAKDFYARPDIQTRSADTVAAWLRDNPTAKPGTTVPVMGRMHVATYSRDGRLELVPFLE</sequence>
<keyword evidence="2" id="KW-1185">Reference proteome</keyword>